<name>A0ABU6QK80_9FABA</name>
<dbReference type="InterPro" id="IPR040393">
    <property type="entry name" value="TREX1/2"/>
</dbReference>
<comment type="similarity">
    <text evidence="7">Belongs to the exonuclease superfamily. TREX family.</text>
</comment>
<keyword evidence="3" id="KW-0479">Metal-binding</keyword>
<evidence type="ECO:0000256" key="8">
    <source>
        <dbReference type="SAM" id="MobiDB-lite"/>
    </source>
</evidence>
<evidence type="ECO:0000256" key="7">
    <source>
        <dbReference type="ARBA" id="ARBA00025769"/>
    </source>
</evidence>
<dbReference type="PANTHER" id="PTHR13058:SF19">
    <property type="entry name" value="LD40940P"/>
    <property type="match status" value="1"/>
</dbReference>
<evidence type="ECO:0000259" key="9">
    <source>
        <dbReference type="SMART" id="SM00479"/>
    </source>
</evidence>
<dbReference type="CDD" id="cd06127">
    <property type="entry name" value="DEDDh"/>
    <property type="match status" value="1"/>
</dbReference>
<evidence type="ECO:0000256" key="3">
    <source>
        <dbReference type="ARBA" id="ARBA00022723"/>
    </source>
</evidence>
<dbReference type="Gene3D" id="3.30.420.10">
    <property type="entry name" value="Ribonuclease H-like superfamily/Ribonuclease H"/>
    <property type="match status" value="1"/>
</dbReference>
<accession>A0ABU6QK80</accession>
<evidence type="ECO:0000313" key="10">
    <source>
        <dbReference type="EMBL" id="MED6112283.1"/>
    </source>
</evidence>
<keyword evidence="11" id="KW-1185">Reference proteome</keyword>
<dbReference type="InterPro" id="IPR036397">
    <property type="entry name" value="RNaseH_sf"/>
</dbReference>
<dbReference type="EMBL" id="JASCZI010000531">
    <property type="protein sequence ID" value="MED6112283.1"/>
    <property type="molecule type" value="Genomic_DNA"/>
</dbReference>
<keyword evidence="5" id="KW-0269">Exonuclease</keyword>
<evidence type="ECO:0000256" key="5">
    <source>
        <dbReference type="ARBA" id="ARBA00022839"/>
    </source>
</evidence>
<dbReference type="Pfam" id="PF00929">
    <property type="entry name" value="RNase_T"/>
    <property type="match status" value="1"/>
</dbReference>
<feature type="domain" description="Exonuclease" evidence="9">
    <location>
        <begin position="128"/>
        <end position="307"/>
    </location>
</feature>
<evidence type="ECO:0000256" key="4">
    <source>
        <dbReference type="ARBA" id="ARBA00022801"/>
    </source>
</evidence>
<gene>
    <name evidence="10" type="ORF">PIB30_060260</name>
</gene>
<reference evidence="10 11" key="1">
    <citation type="journal article" date="2023" name="Plants (Basel)">
        <title>Bridging the Gap: Combining Genomics and Transcriptomics Approaches to Understand Stylosanthes scabra, an Orphan Legume from the Brazilian Caatinga.</title>
        <authorList>
            <person name="Ferreira-Neto J.R.C."/>
            <person name="da Silva M.D."/>
            <person name="Binneck E."/>
            <person name="de Melo N.F."/>
            <person name="da Silva R.H."/>
            <person name="de Melo A.L.T.M."/>
            <person name="Pandolfi V."/>
            <person name="Bustamante F.O."/>
            <person name="Brasileiro-Vidal A.C."/>
            <person name="Benko-Iseppon A.M."/>
        </authorList>
    </citation>
    <scope>NUCLEOTIDE SEQUENCE [LARGE SCALE GENOMIC DNA]</scope>
    <source>
        <tissue evidence="10">Leaves</tissue>
    </source>
</reference>
<keyword evidence="2" id="KW-0540">Nuclease</keyword>
<evidence type="ECO:0000256" key="2">
    <source>
        <dbReference type="ARBA" id="ARBA00022722"/>
    </source>
</evidence>
<dbReference type="PANTHER" id="PTHR13058">
    <property type="entry name" value="THREE PRIME REPAIR EXONUCLEASE 1, 2"/>
    <property type="match status" value="1"/>
</dbReference>
<sequence length="337" mass="38122">MRTGSMIFSLLQVPRCRIHGLANYWGETFHSLGKAGGNNSSVRLLSSRIYGLQGGQKKKWTRRPITTNTEGTGSTKSRSTNHEILSESILTTSAVNVNKGQVLQFDNVQYCNLQQEIAKSKDLLSKVTVMVFDIETTGLSREYERIIEIALRDLSGGENSTFQTLVNPQRYVPNSHIHRINTQMVNRPEVPRMDELIPILLQFIRSRQKPGGYVLFVAHNARCFDVPFIRSELRRHSTEIPPNWLFVDTLPLARELFKAKGTKSSSTTLVSLRDHYGIKVDGSAHRAMVDVDTLTQILHRLTYDLKLELPDLVKKSFTESDILNSEKKKKGKGHLCS</sequence>
<organism evidence="10 11">
    <name type="scientific">Stylosanthes scabra</name>
    <dbReference type="NCBI Taxonomy" id="79078"/>
    <lineage>
        <taxon>Eukaryota</taxon>
        <taxon>Viridiplantae</taxon>
        <taxon>Streptophyta</taxon>
        <taxon>Embryophyta</taxon>
        <taxon>Tracheophyta</taxon>
        <taxon>Spermatophyta</taxon>
        <taxon>Magnoliopsida</taxon>
        <taxon>eudicotyledons</taxon>
        <taxon>Gunneridae</taxon>
        <taxon>Pentapetalae</taxon>
        <taxon>rosids</taxon>
        <taxon>fabids</taxon>
        <taxon>Fabales</taxon>
        <taxon>Fabaceae</taxon>
        <taxon>Papilionoideae</taxon>
        <taxon>50 kb inversion clade</taxon>
        <taxon>dalbergioids sensu lato</taxon>
        <taxon>Dalbergieae</taxon>
        <taxon>Pterocarpus clade</taxon>
        <taxon>Stylosanthes</taxon>
    </lineage>
</organism>
<keyword evidence="6" id="KW-0460">Magnesium</keyword>
<protein>
    <recommendedName>
        <fullName evidence="9">Exonuclease domain-containing protein</fullName>
    </recommendedName>
</protein>
<dbReference type="SMART" id="SM00479">
    <property type="entry name" value="EXOIII"/>
    <property type="match status" value="1"/>
</dbReference>
<evidence type="ECO:0000256" key="6">
    <source>
        <dbReference type="ARBA" id="ARBA00022842"/>
    </source>
</evidence>
<dbReference type="InterPro" id="IPR012337">
    <property type="entry name" value="RNaseH-like_sf"/>
</dbReference>
<comment type="caution">
    <text evidence="10">The sequence shown here is derived from an EMBL/GenBank/DDBJ whole genome shotgun (WGS) entry which is preliminary data.</text>
</comment>
<feature type="region of interest" description="Disordered" evidence="8">
    <location>
        <begin position="60"/>
        <end position="80"/>
    </location>
</feature>
<dbReference type="Proteomes" id="UP001341840">
    <property type="component" value="Unassembled WGS sequence"/>
</dbReference>
<dbReference type="InterPro" id="IPR013520">
    <property type="entry name" value="Ribonucl_H"/>
</dbReference>
<evidence type="ECO:0000256" key="1">
    <source>
        <dbReference type="ARBA" id="ARBA00001946"/>
    </source>
</evidence>
<comment type="cofactor">
    <cofactor evidence="1">
        <name>Mg(2+)</name>
        <dbReference type="ChEBI" id="CHEBI:18420"/>
    </cofactor>
</comment>
<feature type="compositionally biased region" description="Polar residues" evidence="8">
    <location>
        <begin position="64"/>
        <end position="78"/>
    </location>
</feature>
<evidence type="ECO:0000313" key="11">
    <source>
        <dbReference type="Proteomes" id="UP001341840"/>
    </source>
</evidence>
<dbReference type="SUPFAM" id="SSF53098">
    <property type="entry name" value="Ribonuclease H-like"/>
    <property type="match status" value="1"/>
</dbReference>
<keyword evidence="4" id="KW-0378">Hydrolase</keyword>
<proteinExistence type="inferred from homology"/>